<name>F2AYM0_RHOBT</name>
<dbReference type="PATRIC" id="fig|991778.3.peg.5109"/>
<feature type="region of interest" description="Disordered" evidence="1">
    <location>
        <begin position="17"/>
        <end position="47"/>
    </location>
</feature>
<organism evidence="2 3">
    <name type="scientific">Rhodopirellula baltica WH47</name>
    <dbReference type="NCBI Taxonomy" id="991778"/>
    <lineage>
        <taxon>Bacteria</taxon>
        <taxon>Pseudomonadati</taxon>
        <taxon>Planctomycetota</taxon>
        <taxon>Planctomycetia</taxon>
        <taxon>Pirellulales</taxon>
        <taxon>Pirellulaceae</taxon>
        <taxon>Rhodopirellula</taxon>
    </lineage>
</organism>
<evidence type="ECO:0000313" key="3">
    <source>
        <dbReference type="Proteomes" id="UP000006222"/>
    </source>
</evidence>
<evidence type="ECO:0000256" key="1">
    <source>
        <dbReference type="SAM" id="MobiDB-lite"/>
    </source>
</evidence>
<reference evidence="2 3" key="1">
    <citation type="journal article" date="2013" name="Mar. Genomics">
        <title>Expression of sulfatases in Rhodopirellula baltica and the diversity of sulfatases in the genus Rhodopirellula.</title>
        <authorList>
            <person name="Wegner C.E."/>
            <person name="Richter-Heitmann T."/>
            <person name="Klindworth A."/>
            <person name="Klockow C."/>
            <person name="Richter M."/>
            <person name="Achstetter T."/>
            <person name="Glockner F.O."/>
            <person name="Harder J."/>
        </authorList>
    </citation>
    <scope>NUCLEOTIDE SEQUENCE [LARGE SCALE GENOMIC DNA]</scope>
    <source>
        <strain evidence="2 3">WH47</strain>
    </source>
</reference>
<evidence type="ECO:0000313" key="2">
    <source>
        <dbReference type="EMBL" id="EGF25218.1"/>
    </source>
</evidence>
<dbReference type="EMBL" id="AFAR01000244">
    <property type="protein sequence ID" value="EGF25218.1"/>
    <property type="molecule type" value="Genomic_DNA"/>
</dbReference>
<proteinExistence type="predicted"/>
<dbReference type="AlphaFoldDB" id="F2AYM0"/>
<comment type="caution">
    <text evidence="2">The sequence shown here is derived from an EMBL/GenBank/DDBJ whole genome shotgun (WGS) entry which is preliminary data.</text>
</comment>
<accession>F2AYM0</accession>
<sequence length="54" mass="5365">MIFGIPPVDIVVAEGTDSTAGVPAGTPSTTEPVGISPHAGSVADEGFESVMRPI</sequence>
<dbReference type="Proteomes" id="UP000006222">
    <property type="component" value="Unassembled WGS sequence"/>
</dbReference>
<gene>
    <name evidence="2" type="ORF">RBWH47_00994</name>
</gene>
<protein>
    <submittedName>
        <fullName evidence="2">Uncharacterized protein</fullName>
    </submittedName>
</protein>